<dbReference type="EMBL" id="AQPF01000039">
    <property type="protein sequence ID" value="KAF0804079.1"/>
    <property type="molecule type" value="Genomic_DNA"/>
</dbReference>
<evidence type="ECO:0000256" key="1">
    <source>
        <dbReference type="ARBA" id="ARBA00002254"/>
    </source>
</evidence>
<keyword evidence="11" id="KW-0966">Cell projection</keyword>
<keyword evidence="8" id="KW-1133">Transmembrane helix</keyword>
<dbReference type="Pfam" id="PF03748">
    <property type="entry name" value="FliL"/>
    <property type="match status" value="1"/>
</dbReference>
<keyword evidence="5 10" id="KW-0145">Chemotaxis</keyword>
<dbReference type="PANTHER" id="PTHR35091:SF2">
    <property type="entry name" value="FLAGELLAR PROTEIN FLIL"/>
    <property type="match status" value="1"/>
</dbReference>
<keyword evidence="12" id="KW-1185">Reference proteome</keyword>
<dbReference type="Proteomes" id="UP000771797">
    <property type="component" value="Unassembled WGS sequence"/>
</dbReference>
<evidence type="ECO:0000256" key="7">
    <source>
        <dbReference type="ARBA" id="ARBA00022779"/>
    </source>
</evidence>
<keyword evidence="7 10" id="KW-0283">Flagellar rotation</keyword>
<comment type="function">
    <text evidence="1 10">Controls the rotational direction of flagella during chemotaxis.</text>
</comment>
<evidence type="ECO:0000256" key="5">
    <source>
        <dbReference type="ARBA" id="ARBA00022500"/>
    </source>
</evidence>
<keyword evidence="11" id="KW-0969">Cilium</keyword>
<evidence type="ECO:0000256" key="4">
    <source>
        <dbReference type="ARBA" id="ARBA00022475"/>
    </source>
</evidence>
<proteinExistence type="inferred from homology"/>
<evidence type="ECO:0000313" key="11">
    <source>
        <dbReference type="EMBL" id="KAF0804079.1"/>
    </source>
</evidence>
<dbReference type="PANTHER" id="PTHR35091">
    <property type="entry name" value="FLAGELLAR PROTEIN FLIL"/>
    <property type="match status" value="1"/>
</dbReference>
<name>A0ABQ6Y4G7_9GAMM</name>
<gene>
    <name evidence="11" type="ORF">A6D6_03390</name>
</gene>
<evidence type="ECO:0000256" key="6">
    <source>
        <dbReference type="ARBA" id="ARBA00022692"/>
    </source>
</evidence>
<evidence type="ECO:0000256" key="8">
    <source>
        <dbReference type="ARBA" id="ARBA00022989"/>
    </source>
</evidence>
<sequence length="157" mass="17455">MSMAEKKGSRKLMWLIAALLVMTTSLAAANVYLLMDKKGGDTHAAKVVRTAHSPIYVKVDPFTVNLRDDLCGRHLLYAGISLQVGDSATEDFLNDFMPQVRSRLLLLTSGQRAEEMMTPEGKQALIKQILALFEEELVSGQPTLRVDDVLFTEFIVQ</sequence>
<keyword evidence="10" id="KW-0997">Cell inner membrane</keyword>
<comment type="similarity">
    <text evidence="3 10">Belongs to the FliL family.</text>
</comment>
<accession>A0ABQ6Y4G7</accession>
<evidence type="ECO:0000256" key="10">
    <source>
        <dbReference type="RuleBase" id="RU364125"/>
    </source>
</evidence>
<evidence type="ECO:0000313" key="12">
    <source>
        <dbReference type="Proteomes" id="UP000771797"/>
    </source>
</evidence>
<keyword evidence="6" id="KW-0812">Transmembrane</keyword>
<dbReference type="InterPro" id="IPR005503">
    <property type="entry name" value="FliL"/>
</dbReference>
<comment type="caution">
    <text evidence="11">The sequence shown here is derived from an EMBL/GenBank/DDBJ whole genome shotgun (WGS) entry which is preliminary data.</text>
</comment>
<evidence type="ECO:0000256" key="2">
    <source>
        <dbReference type="ARBA" id="ARBA00004162"/>
    </source>
</evidence>
<keyword evidence="11" id="KW-0282">Flagellum</keyword>
<keyword evidence="4" id="KW-1003">Cell membrane</keyword>
<evidence type="ECO:0000256" key="3">
    <source>
        <dbReference type="ARBA" id="ARBA00008281"/>
    </source>
</evidence>
<comment type="subcellular location">
    <subcellularLocation>
        <location evidence="10">Cell inner membrane</location>
    </subcellularLocation>
    <subcellularLocation>
        <location evidence="2">Cell membrane</location>
        <topology evidence="2">Single-pass membrane protein</topology>
    </subcellularLocation>
</comment>
<reference evidence="11 12" key="1">
    <citation type="submission" date="2012-09" db="EMBL/GenBank/DDBJ databases">
        <title>Genome Sequence of alkane-degrading Bacterium Alcanivorax sp. 6-D-6.</title>
        <authorList>
            <person name="Lai Q."/>
            <person name="Shao Z."/>
        </authorList>
    </citation>
    <scope>NUCLEOTIDE SEQUENCE [LARGE SCALE GENOMIC DNA]</scope>
    <source>
        <strain evidence="11 12">6-D-6</strain>
    </source>
</reference>
<organism evidence="11 12">
    <name type="scientific">Alcanivorax xiamenensis</name>
    <dbReference type="NCBI Taxonomy" id="1177156"/>
    <lineage>
        <taxon>Bacteria</taxon>
        <taxon>Pseudomonadati</taxon>
        <taxon>Pseudomonadota</taxon>
        <taxon>Gammaproteobacteria</taxon>
        <taxon>Oceanospirillales</taxon>
        <taxon>Alcanivoracaceae</taxon>
        <taxon>Alcanivorax</taxon>
    </lineage>
</organism>
<protein>
    <recommendedName>
        <fullName evidence="10">Flagellar protein FliL</fullName>
    </recommendedName>
</protein>
<keyword evidence="9 10" id="KW-0472">Membrane</keyword>
<evidence type="ECO:0000256" key="9">
    <source>
        <dbReference type="ARBA" id="ARBA00023136"/>
    </source>
</evidence>
<dbReference type="NCBIfam" id="NF005435">
    <property type="entry name" value="PRK07021.1"/>
    <property type="match status" value="1"/>
</dbReference>